<dbReference type="RefSeq" id="WP_277193535.1">
    <property type="nucleotide sequence ID" value="NZ_JAROAV010000054.1"/>
</dbReference>
<evidence type="ECO:0008006" key="4">
    <source>
        <dbReference type="Google" id="ProtNLM"/>
    </source>
</evidence>
<name>A0ABT6CBR5_9MICO</name>
<reference evidence="2 3" key="1">
    <citation type="submission" date="2023-03" db="EMBL/GenBank/DDBJ databases">
        <title>YIM 133296 draft genome.</title>
        <authorList>
            <person name="Xiong L."/>
        </authorList>
    </citation>
    <scope>NUCLEOTIDE SEQUENCE [LARGE SCALE GENOMIC DNA]</scope>
    <source>
        <strain evidence="2 3">YIM 133296</strain>
    </source>
</reference>
<evidence type="ECO:0000256" key="1">
    <source>
        <dbReference type="SAM" id="SignalP"/>
    </source>
</evidence>
<accession>A0ABT6CBR5</accession>
<dbReference type="EMBL" id="JAROAV010000054">
    <property type="protein sequence ID" value="MDF8266345.1"/>
    <property type="molecule type" value="Genomic_DNA"/>
</dbReference>
<keyword evidence="3" id="KW-1185">Reference proteome</keyword>
<sequence>MAGETGRLSRSGRMCRVAVLLAVAAAVTAGTLGEDDRSWPFAPMVQFAFKVDTNGEIHSLGIEAVDVTGRPLVVPLGGGGIGLERAEIEGQATRIENEPQRLQAIAVMWASYAPQRPRLATVHLVDTVSTLRDSTVVGKRRTTVATWSVAHPAQPGER</sequence>
<evidence type="ECO:0000313" key="3">
    <source>
        <dbReference type="Proteomes" id="UP001528912"/>
    </source>
</evidence>
<comment type="caution">
    <text evidence="2">The sequence shown here is derived from an EMBL/GenBank/DDBJ whole genome shotgun (WGS) entry which is preliminary data.</text>
</comment>
<protein>
    <recommendedName>
        <fullName evidence="4">Glycosyl-hydrolase 97 N-terminal domain-containing protein</fullName>
    </recommendedName>
</protein>
<dbReference type="Proteomes" id="UP001528912">
    <property type="component" value="Unassembled WGS sequence"/>
</dbReference>
<evidence type="ECO:0000313" key="2">
    <source>
        <dbReference type="EMBL" id="MDF8266345.1"/>
    </source>
</evidence>
<organism evidence="2 3">
    <name type="scientific">Luteipulveratus flavus</name>
    <dbReference type="NCBI Taxonomy" id="3031728"/>
    <lineage>
        <taxon>Bacteria</taxon>
        <taxon>Bacillati</taxon>
        <taxon>Actinomycetota</taxon>
        <taxon>Actinomycetes</taxon>
        <taxon>Micrococcales</taxon>
        <taxon>Dermacoccaceae</taxon>
        <taxon>Luteipulveratus</taxon>
    </lineage>
</organism>
<feature type="chain" id="PRO_5045210494" description="Glycosyl-hydrolase 97 N-terminal domain-containing protein" evidence="1">
    <location>
        <begin position="30"/>
        <end position="158"/>
    </location>
</feature>
<keyword evidence="1" id="KW-0732">Signal</keyword>
<proteinExistence type="predicted"/>
<feature type="signal peptide" evidence="1">
    <location>
        <begin position="1"/>
        <end position="29"/>
    </location>
</feature>
<gene>
    <name evidence="2" type="ORF">P4R38_19010</name>
</gene>